<dbReference type="EMBL" id="STGX01000008">
    <property type="protein sequence ID" value="THV28361.1"/>
    <property type="molecule type" value="Genomic_DNA"/>
</dbReference>
<dbReference type="Proteomes" id="UP000305792">
    <property type="component" value="Unassembled WGS sequence"/>
</dbReference>
<name>A0A4S8PER9_9ACTN</name>
<evidence type="ECO:0008006" key="3">
    <source>
        <dbReference type="Google" id="ProtNLM"/>
    </source>
</evidence>
<accession>A0A4S8PER9</accession>
<dbReference type="OrthoDB" id="8479221at2"/>
<evidence type="ECO:0000313" key="2">
    <source>
        <dbReference type="Proteomes" id="UP000305792"/>
    </source>
</evidence>
<dbReference type="AlphaFoldDB" id="A0A4S8PER9"/>
<gene>
    <name evidence="1" type="ORF">E9998_12190</name>
</gene>
<evidence type="ECO:0000313" key="1">
    <source>
        <dbReference type="EMBL" id="THV28361.1"/>
    </source>
</evidence>
<protein>
    <recommendedName>
        <fullName evidence="3">Aminoglycoside phosphotransferase domain-containing protein</fullName>
    </recommendedName>
</protein>
<organism evidence="1 2">
    <name type="scientific">Glycomyces paridis</name>
    <dbReference type="NCBI Taxonomy" id="2126555"/>
    <lineage>
        <taxon>Bacteria</taxon>
        <taxon>Bacillati</taxon>
        <taxon>Actinomycetota</taxon>
        <taxon>Actinomycetes</taxon>
        <taxon>Glycomycetales</taxon>
        <taxon>Glycomycetaceae</taxon>
        <taxon>Glycomyces</taxon>
    </lineage>
</organism>
<dbReference type="RefSeq" id="WP_136529972.1">
    <property type="nucleotide sequence ID" value="NZ_STGX01000008.1"/>
</dbReference>
<keyword evidence="2" id="KW-1185">Reference proteome</keyword>
<reference evidence="1 2" key="1">
    <citation type="journal article" date="2018" name="Int. J. Syst. Evol. Microbiol.">
        <title>Glycomyces paridis sp. nov., isolated from the medicinal plant Paris polyphylla.</title>
        <authorList>
            <person name="Fang X.M."/>
            <person name="Bai J.L."/>
            <person name="Su J."/>
            <person name="Zhao L.L."/>
            <person name="Liu H.Y."/>
            <person name="Ma B.P."/>
            <person name="Zhang Y.Q."/>
            <person name="Yu L.Y."/>
        </authorList>
    </citation>
    <scope>NUCLEOTIDE SEQUENCE [LARGE SCALE GENOMIC DNA]</scope>
    <source>
        <strain evidence="1 2">CPCC 204357</strain>
    </source>
</reference>
<comment type="caution">
    <text evidence="1">The sequence shown here is derived from an EMBL/GenBank/DDBJ whole genome shotgun (WGS) entry which is preliminary data.</text>
</comment>
<proteinExistence type="predicted"/>
<sequence>MIGFEALRGLHHREAAGRLAVAGWGVCGVGDWAVVWRSPDGRVVARVCAFEPAYGVFVELCRRLEGHAVLPRIDFDAELAGGGRVTVMEHLAPAETEEREAVLARWDAAEPGDPVAAVRAAAEALDAEAAREVPFWGGLDRNPGNVMRRASGEPVLVDLFYANGLDIYKALVEDPAAVAAAFPAERREFICEIAVIARESSPEQIAALRAAAASIA</sequence>